<accession>A0AAN1UBS8</accession>
<proteinExistence type="predicted"/>
<name>A0AAN1UBS8_VIBVL</name>
<reference evidence="1 2" key="1">
    <citation type="submission" date="2017-01" db="EMBL/GenBank/DDBJ databases">
        <title>Complete Genome Sequence of Vibrio vulnificus FORC_053.</title>
        <authorList>
            <consortium name="Food-borne Pathogen Omics Research Center"/>
            <person name="Chung H.Y."/>
            <person name="Na E.J."/>
            <person name="Song J.S."/>
            <person name="Kim H."/>
            <person name="Lee J.-H."/>
            <person name="Ryu S."/>
            <person name="Choi S.H."/>
        </authorList>
    </citation>
    <scope>NUCLEOTIDE SEQUENCE [LARGE SCALE GENOMIC DNA]</scope>
    <source>
        <strain evidence="1 2">FORC_053</strain>
    </source>
</reference>
<sequence length="56" mass="6559">MKADYLKPYYQPNAHRLFAIQEPQKPLCFSQGFNNHEMRPFSDKVAFEPEKLKAAS</sequence>
<dbReference type="EMBL" id="CP019290">
    <property type="protein sequence ID" value="AXX59665.1"/>
    <property type="molecule type" value="Genomic_DNA"/>
</dbReference>
<organism evidence="1 2">
    <name type="scientific">Vibrio vulnificus</name>
    <dbReference type="NCBI Taxonomy" id="672"/>
    <lineage>
        <taxon>Bacteria</taxon>
        <taxon>Pseudomonadati</taxon>
        <taxon>Pseudomonadota</taxon>
        <taxon>Gammaproteobacteria</taxon>
        <taxon>Vibrionales</taxon>
        <taxon>Vibrionaceae</taxon>
        <taxon>Vibrio</taxon>
    </lineage>
</organism>
<protein>
    <submittedName>
        <fullName evidence="1">Uncharacterized protein</fullName>
    </submittedName>
</protein>
<dbReference type="Proteomes" id="UP000263418">
    <property type="component" value="Chromosome 1"/>
</dbReference>
<dbReference type="AlphaFoldDB" id="A0AAN1UBS8"/>
<evidence type="ECO:0000313" key="1">
    <source>
        <dbReference type="EMBL" id="AXX59665.1"/>
    </source>
</evidence>
<evidence type="ECO:0000313" key="2">
    <source>
        <dbReference type="Proteomes" id="UP000263418"/>
    </source>
</evidence>
<gene>
    <name evidence="1" type="ORF">FORC53_1326</name>
</gene>